<sequence>MNTLLVMLGGGFGAMLRYVVGVFIMKRFQHPPIPIAMLIVNVIGSFGLGLFLGIFFRELDPIIYESPLFLLIGLGFFGAFTTFSTFSVETMQLLRDGKRKHALIYVLLSVSLSILFFSSAFFLTLN</sequence>
<feature type="binding site" evidence="14">
    <location>
        <position position="81"/>
    </location>
    <ligand>
        <name>Na(+)</name>
        <dbReference type="ChEBI" id="CHEBI:29101"/>
        <note>structural</note>
    </ligand>
</feature>
<comment type="caution">
    <text evidence="15">The sequence shown here is derived from an EMBL/GenBank/DDBJ whole genome shotgun (WGS) entry which is preliminary data.</text>
</comment>
<keyword evidence="8 14" id="KW-0406">Ion transport</keyword>
<feature type="transmembrane region" description="Helical" evidence="14">
    <location>
        <begin position="102"/>
        <end position="123"/>
    </location>
</feature>
<evidence type="ECO:0000256" key="7">
    <source>
        <dbReference type="ARBA" id="ARBA00023053"/>
    </source>
</evidence>
<keyword evidence="4 14" id="KW-0812">Transmembrane</keyword>
<evidence type="ECO:0000256" key="5">
    <source>
        <dbReference type="ARBA" id="ARBA00022723"/>
    </source>
</evidence>
<evidence type="ECO:0000256" key="10">
    <source>
        <dbReference type="ARBA" id="ARBA00023303"/>
    </source>
</evidence>
<evidence type="ECO:0000256" key="8">
    <source>
        <dbReference type="ARBA" id="ARBA00023065"/>
    </source>
</evidence>
<dbReference type="PANTHER" id="PTHR28259">
    <property type="entry name" value="FLUORIDE EXPORT PROTEIN 1-RELATED"/>
    <property type="match status" value="1"/>
</dbReference>
<dbReference type="GO" id="GO:0046872">
    <property type="term" value="F:metal ion binding"/>
    <property type="evidence" value="ECO:0007669"/>
    <property type="project" value="UniProtKB-KW"/>
</dbReference>
<dbReference type="HAMAP" id="MF_00454">
    <property type="entry name" value="FluC"/>
    <property type="match status" value="1"/>
</dbReference>
<feature type="transmembrane region" description="Helical" evidence="14">
    <location>
        <begin position="36"/>
        <end position="56"/>
    </location>
</feature>
<keyword evidence="3 14" id="KW-1003">Cell membrane</keyword>
<comment type="function">
    <text evidence="13 14">Fluoride-specific ion channel. Important for reducing fluoride concentration in the cell, thus reducing its toxicity.</text>
</comment>
<keyword evidence="2 14" id="KW-0813">Transport</keyword>
<reference evidence="15 16" key="1">
    <citation type="submission" date="2016-10" db="EMBL/GenBank/DDBJ databases">
        <title>Draft genome sequences of four alkaliphilic bacteria belonging to the Anaerobacillus genus.</title>
        <authorList>
            <person name="Bassil N.M."/>
            <person name="Lloyd J.R."/>
        </authorList>
    </citation>
    <scope>NUCLEOTIDE SEQUENCE [LARGE SCALE GENOMIC DNA]</scope>
    <source>
        <strain evidence="15 16">DSM 15340</strain>
    </source>
</reference>
<feature type="transmembrane region" description="Helical" evidence="14">
    <location>
        <begin position="6"/>
        <end position="24"/>
    </location>
</feature>
<accession>A0A1S2LTU2</accession>
<dbReference type="GO" id="GO:0062054">
    <property type="term" value="F:fluoride channel activity"/>
    <property type="evidence" value="ECO:0007669"/>
    <property type="project" value="UniProtKB-UniRule"/>
</dbReference>
<feature type="transmembrane region" description="Helical" evidence="14">
    <location>
        <begin position="68"/>
        <end position="90"/>
    </location>
</feature>
<dbReference type="PANTHER" id="PTHR28259:SF16">
    <property type="entry name" value="FLUORIDE-SPECIFIC ION CHANNEL FLUC 2"/>
    <property type="match status" value="1"/>
</dbReference>
<evidence type="ECO:0000313" key="16">
    <source>
        <dbReference type="Proteomes" id="UP000180098"/>
    </source>
</evidence>
<evidence type="ECO:0000256" key="9">
    <source>
        <dbReference type="ARBA" id="ARBA00023136"/>
    </source>
</evidence>
<dbReference type="Pfam" id="PF02537">
    <property type="entry name" value="CRCB"/>
    <property type="match status" value="1"/>
</dbReference>
<comment type="similarity">
    <text evidence="11 14">Belongs to the fluoride channel Fluc/FEX (TC 1.A.43) family.</text>
</comment>
<comment type="catalytic activity">
    <reaction evidence="12">
        <text>fluoride(in) = fluoride(out)</text>
        <dbReference type="Rhea" id="RHEA:76159"/>
        <dbReference type="ChEBI" id="CHEBI:17051"/>
    </reaction>
    <physiologicalReaction direction="left-to-right" evidence="12">
        <dbReference type="Rhea" id="RHEA:76160"/>
    </physiologicalReaction>
</comment>
<keyword evidence="7 14" id="KW-0915">Sodium</keyword>
<name>A0A1S2LTU2_9BACI</name>
<feature type="binding site" evidence="14">
    <location>
        <position position="78"/>
    </location>
    <ligand>
        <name>Na(+)</name>
        <dbReference type="ChEBI" id="CHEBI:29101"/>
        <note>structural</note>
    </ligand>
</feature>
<keyword evidence="16" id="KW-1185">Reference proteome</keyword>
<evidence type="ECO:0000256" key="2">
    <source>
        <dbReference type="ARBA" id="ARBA00022448"/>
    </source>
</evidence>
<dbReference type="OrthoDB" id="9815830at2"/>
<dbReference type="RefSeq" id="WP_071311876.1">
    <property type="nucleotide sequence ID" value="NZ_MLQQ01000001.1"/>
</dbReference>
<organism evidence="15 16">
    <name type="scientific">Anaerobacillus arseniciselenatis</name>
    <dbReference type="NCBI Taxonomy" id="85682"/>
    <lineage>
        <taxon>Bacteria</taxon>
        <taxon>Bacillati</taxon>
        <taxon>Bacillota</taxon>
        <taxon>Bacilli</taxon>
        <taxon>Bacillales</taxon>
        <taxon>Bacillaceae</taxon>
        <taxon>Anaerobacillus</taxon>
    </lineage>
</organism>
<proteinExistence type="inferred from homology"/>
<keyword evidence="6 14" id="KW-1133">Transmembrane helix</keyword>
<comment type="subcellular location">
    <subcellularLocation>
        <location evidence="1 14">Cell membrane</location>
        <topology evidence="1 14">Multi-pass membrane protein</topology>
    </subcellularLocation>
</comment>
<dbReference type="Proteomes" id="UP000180098">
    <property type="component" value="Unassembled WGS sequence"/>
</dbReference>
<evidence type="ECO:0000256" key="13">
    <source>
        <dbReference type="ARBA" id="ARBA00049940"/>
    </source>
</evidence>
<protein>
    <recommendedName>
        <fullName evidence="14">Fluoride-specific ion channel FluC</fullName>
    </recommendedName>
</protein>
<keyword evidence="5 14" id="KW-0479">Metal-binding</keyword>
<dbReference type="NCBIfam" id="TIGR00494">
    <property type="entry name" value="crcB"/>
    <property type="match status" value="1"/>
</dbReference>
<evidence type="ECO:0000256" key="1">
    <source>
        <dbReference type="ARBA" id="ARBA00004651"/>
    </source>
</evidence>
<keyword evidence="10 14" id="KW-0407">Ion channel</keyword>
<keyword evidence="9 14" id="KW-0472">Membrane</keyword>
<gene>
    <name evidence="14" type="primary">fluC</name>
    <name evidence="14" type="synonym">crcB</name>
    <name evidence="15" type="ORF">BKP35_02905</name>
</gene>
<dbReference type="EMBL" id="MLQQ01000001">
    <property type="protein sequence ID" value="OIJ15951.1"/>
    <property type="molecule type" value="Genomic_DNA"/>
</dbReference>
<evidence type="ECO:0000256" key="3">
    <source>
        <dbReference type="ARBA" id="ARBA00022475"/>
    </source>
</evidence>
<evidence type="ECO:0000256" key="6">
    <source>
        <dbReference type="ARBA" id="ARBA00022989"/>
    </source>
</evidence>
<evidence type="ECO:0000256" key="4">
    <source>
        <dbReference type="ARBA" id="ARBA00022692"/>
    </source>
</evidence>
<evidence type="ECO:0000256" key="14">
    <source>
        <dbReference type="HAMAP-Rule" id="MF_00454"/>
    </source>
</evidence>
<evidence type="ECO:0000256" key="12">
    <source>
        <dbReference type="ARBA" id="ARBA00035585"/>
    </source>
</evidence>
<comment type="activity regulation">
    <text evidence="14">Na(+) is not transported, but it plays an essential structural role and its presence is essential for fluoride channel function.</text>
</comment>
<evidence type="ECO:0000313" key="15">
    <source>
        <dbReference type="EMBL" id="OIJ15951.1"/>
    </source>
</evidence>
<evidence type="ECO:0000256" key="11">
    <source>
        <dbReference type="ARBA" id="ARBA00035120"/>
    </source>
</evidence>
<dbReference type="AlphaFoldDB" id="A0A1S2LTU2"/>
<dbReference type="GO" id="GO:0140114">
    <property type="term" value="P:cellular detoxification of fluoride"/>
    <property type="evidence" value="ECO:0007669"/>
    <property type="project" value="UniProtKB-UniRule"/>
</dbReference>
<dbReference type="GO" id="GO:0005886">
    <property type="term" value="C:plasma membrane"/>
    <property type="evidence" value="ECO:0007669"/>
    <property type="project" value="UniProtKB-SubCell"/>
</dbReference>
<dbReference type="InterPro" id="IPR003691">
    <property type="entry name" value="FluC"/>
</dbReference>